<dbReference type="Pfam" id="PF09453">
    <property type="entry name" value="HIRA_B"/>
    <property type="match status" value="1"/>
</dbReference>
<proteinExistence type="inferred from homology"/>
<feature type="repeat" description="WD" evidence="11">
    <location>
        <begin position="171"/>
        <end position="202"/>
    </location>
</feature>
<accession>A0A4U7KMK4</accession>
<evidence type="ECO:0000256" key="9">
    <source>
        <dbReference type="ARBA" id="ARBA00023163"/>
    </source>
</evidence>
<evidence type="ECO:0000256" key="5">
    <source>
        <dbReference type="ARBA" id="ARBA00022574"/>
    </source>
</evidence>
<dbReference type="GO" id="GO:0006351">
    <property type="term" value="P:DNA-templated transcription"/>
    <property type="evidence" value="ECO:0007669"/>
    <property type="project" value="InterPro"/>
</dbReference>
<dbReference type="InterPro" id="IPR011494">
    <property type="entry name" value="HIRA-like_C"/>
</dbReference>
<dbReference type="GO" id="GO:0006338">
    <property type="term" value="P:chromatin remodeling"/>
    <property type="evidence" value="ECO:0007669"/>
    <property type="project" value="InterPro"/>
</dbReference>
<evidence type="ECO:0000259" key="15">
    <source>
        <dbReference type="Pfam" id="PF24105"/>
    </source>
</evidence>
<dbReference type="GO" id="GO:0000417">
    <property type="term" value="C:HIR complex"/>
    <property type="evidence" value="ECO:0007669"/>
    <property type="project" value="TreeGrafter"/>
</dbReference>
<evidence type="ECO:0000256" key="1">
    <source>
        <dbReference type="ARBA" id="ARBA00002677"/>
    </source>
</evidence>
<feature type="region of interest" description="Disordered" evidence="13">
    <location>
        <begin position="880"/>
        <end position="900"/>
    </location>
</feature>
<feature type="region of interest" description="Disordered" evidence="13">
    <location>
        <begin position="387"/>
        <end position="413"/>
    </location>
</feature>
<feature type="repeat" description="WD" evidence="11">
    <location>
        <begin position="129"/>
        <end position="170"/>
    </location>
</feature>
<dbReference type="GO" id="GO:0005634">
    <property type="term" value="C:nucleus"/>
    <property type="evidence" value="ECO:0007669"/>
    <property type="project" value="UniProtKB-SubCell"/>
</dbReference>
<dbReference type="InterPro" id="IPR019015">
    <property type="entry name" value="HIRA_B_motif"/>
</dbReference>
<comment type="caution">
    <text evidence="16">The sequence shown here is derived from an EMBL/GenBank/DDBJ whole genome shotgun (WGS) entry which is preliminary data.</text>
</comment>
<evidence type="ECO:0000256" key="7">
    <source>
        <dbReference type="ARBA" id="ARBA00022853"/>
    </source>
</evidence>
<organism evidence="16 17">
    <name type="scientific">Sporisorium graminicola</name>
    <dbReference type="NCBI Taxonomy" id="280036"/>
    <lineage>
        <taxon>Eukaryota</taxon>
        <taxon>Fungi</taxon>
        <taxon>Dikarya</taxon>
        <taxon>Basidiomycota</taxon>
        <taxon>Ustilaginomycotina</taxon>
        <taxon>Ustilaginomycetes</taxon>
        <taxon>Ustilaginales</taxon>
        <taxon>Ustilaginaceae</taxon>
        <taxon>Sporisorium</taxon>
    </lineage>
</organism>
<dbReference type="PANTHER" id="PTHR13831">
    <property type="entry name" value="MEMBER OF THE HIR1 FAMILY OF WD-REPEAT PROTEINS"/>
    <property type="match status" value="1"/>
</dbReference>
<dbReference type="Proteomes" id="UP000306050">
    <property type="component" value="Chromosome SGRAM_7"/>
</dbReference>
<evidence type="ECO:0000256" key="3">
    <source>
        <dbReference type="ARBA" id="ARBA00007306"/>
    </source>
</evidence>
<dbReference type="OrthoDB" id="1741719at2759"/>
<feature type="domain" description="CAF1B/HIR1 beta-propeller" evidence="15">
    <location>
        <begin position="24"/>
        <end position="351"/>
    </location>
</feature>
<keyword evidence="10 12" id="KW-0539">Nucleus</keyword>
<dbReference type="FunFam" id="2.130.10.10:FF:000921">
    <property type="entry name" value="Protein HIR"/>
    <property type="match status" value="1"/>
</dbReference>
<evidence type="ECO:0000313" key="17">
    <source>
        <dbReference type="Proteomes" id="UP000306050"/>
    </source>
</evidence>
<evidence type="ECO:0000256" key="4">
    <source>
        <dbReference type="ARBA" id="ARBA00022491"/>
    </source>
</evidence>
<dbReference type="PROSITE" id="PS50294">
    <property type="entry name" value="WD_REPEATS_REGION"/>
    <property type="match status" value="4"/>
</dbReference>
<dbReference type="CDD" id="cd00200">
    <property type="entry name" value="WD40"/>
    <property type="match status" value="1"/>
</dbReference>
<dbReference type="PROSITE" id="PS00678">
    <property type="entry name" value="WD_REPEATS_1"/>
    <property type="match status" value="1"/>
</dbReference>
<dbReference type="FunFam" id="2.130.10.10:FF:000701">
    <property type="entry name" value="Protein HIR"/>
    <property type="match status" value="1"/>
</dbReference>
<reference evidence="16 17" key="1">
    <citation type="submission" date="2019-05" db="EMBL/GenBank/DDBJ databases">
        <title>Sporisorium graminicola CBS 10092 draft sequencing and annotation.</title>
        <authorList>
            <person name="Solano-Gonzalez S."/>
            <person name="Caddick M.X."/>
            <person name="Darby A."/>
        </authorList>
    </citation>
    <scope>NUCLEOTIDE SEQUENCE [LARGE SCALE GENOMIC DNA]</scope>
    <source>
        <strain evidence="16 17">CBS 10092</strain>
    </source>
</reference>
<evidence type="ECO:0000259" key="14">
    <source>
        <dbReference type="Pfam" id="PF07569"/>
    </source>
</evidence>
<dbReference type="GeneID" id="40728662"/>
<keyword evidence="7 12" id="KW-0156">Chromatin regulator</keyword>
<evidence type="ECO:0000256" key="6">
    <source>
        <dbReference type="ARBA" id="ARBA00022737"/>
    </source>
</evidence>
<dbReference type="SUPFAM" id="SSF50978">
    <property type="entry name" value="WD40 repeat-like"/>
    <property type="match status" value="1"/>
</dbReference>
<dbReference type="KEGG" id="sgra:EX895_005767"/>
<evidence type="ECO:0000256" key="2">
    <source>
        <dbReference type="ARBA" id="ARBA00004123"/>
    </source>
</evidence>
<dbReference type="AlphaFoldDB" id="A0A4U7KMK4"/>
<sequence length="1018" mass="111029">MSIILPDWVAHHNDDKKGKLSTIFSVAVHPDSSRLATAGLDTKIRIWSTATILDPVADKDPNSHRLLSTLSRHTGSVLVVRWANSGRFLASGSDDTVALIWDLDPSGMGGGSFGSSEVNIESWRPYRRLAGHESDVVDLAWAEDDEFIATVGLDSKVMIWSGSTFERLRTIDGHQGFVKGVVFDPLGQYLATASDDKTVKIWRTSDWGLERSVTEPFLTSPSTAFFRRPSWSPDGSLLLCANAMSGPVFVASVVKRSNWSSDIYFVGHENAVVVTACSPKIFVGFDGGTHSCVVAMGSLDQSVSIWVTGLEQPVLVARDVFERQVMDLSWSADGYTLYACSSDGTVAVFRLSPELISDALSAERLEQSRAKHGVKRIRNVAATSLSASTTGTLDRPNVLQPRKAGQPQAARASVAPVPIAGTVAPVRPAASKTERLQQTITITKDGKRRIRPTLIGDDLAPPPASSAQYAPAPVTASHTAMPTIHQHQLPAMREAFGGTTTDGFGAQPSVNGVHAGMANGTFHESAAAASTTAAATATHLSMPAMAVPAGAAASMMPYVPVGLPFGIMPEGASPEDMMQFWTEFQQRFMRGKKRKADAVEAESDSEDIEPIGKLQKGKTRADIGRTLGQEHPRDPPGPKKVLREALTGVSGIVENGVRKGVHLTVPETLSIYRRDEDGISIEIRNFDESRPTEIARLDASDKDRVLWLDFSPTAATLATATPFFSAVALDDSTVLIYSARGRRVGNLLLDSACYRLESNGVVLMAVTVSGLMYRWNIRADREIHRPVSVLNLLGDSENLFSMAVHANGAPIVILQSEKAYTFDDKKLGWVCISDGWWAEHSEAWDGRMRSRGSEASIRDPVRAIEAEINTMYVRRVHGDNQVGAQEESDDDETPPVEMSVPEDKQSDFVIAVTLRHLEARMLAATILDSANEYKNHLMAYAKRIAEEGIKNQAEDLIKWLIGPIYYKPERDQDQQWEPTIVGLDKRQLCSQVLQVLARPRNLTSLVQPYQEILANMKA</sequence>
<dbReference type="Pfam" id="PF24105">
    <property type="entry name" value="Beta-prop_CAF1B_HIR1"/>
    <property type="match status" value="1"/>
</dbReference>
<dbReference type="GO" id="GO:0031491">
    <property type="term" value="F:nucleosome binding"/>
    <property type="evidence" value="ECO:0007669"/>
    <property type="project" value="TreeGrafter"/>
</dbReference>
<dbReference type="EMBL" id="SRRM01000020">
    <property type="protein sequence ID" value="TKY85605.1"/>
    <property type="molecule type" value="Genomic_DNA"/>
</dbReference>
<evidence type="ECO:0000313" key="16">
    <source>
        <dbReference type="EMBL" id="TKY85605.1"/>
    </source>
</evidence>
<keyword evidence="8 12" id="KW-0805">Transcription regulation</keyword>
<dbReference type="GO" id="GO:0006355">
    <property type="term" value="P:regulation of DNA-templated transcription"/>
    <property type="evidence" value="ECO:0007669"/>
    <property type="project" value="InterPro"/>
</dbReference>
<evidence type="ECO:0000256" key="11">
    <source>
        <dbReference type="PROSITE-ProRule" id="PRU00221"/>
    </source>
</evidence>
<feature type="repeat" description="WD" evidence="11">
    <location>
        <begin position="16"/>
        <end position="48"/>
    </location>
</feature>
<keyword evidence="17" id="KW-1185">Reference proteome</keyword>
<evidence type="ECO:0000256" key="13">
    <source>
        <dbReference type="SAM" id="MobiDB-lite"/>
    </source>
</evidence>
<dbReference type="InterPro" id="IPR055410">
    <property type="entry name" value="Beta-prop_CAF1B_HIR1"/>
</dbReference>
<comment type="subcellular location">
    <subcellularLocation>
        <location evidence="2 12">Nucleus</location>
    </subcellularLocation>
</comment>
<dbReference type="InterPro" id="IPR036322">
    <property type="entry name" value="WD40_repeat_dom_sf"/>
</dbReference>
<dbReference type="InterPro" id="IPR019775">
    <property type="entry name" value="WD40_repeat_CS"/>
</dbReference>
<dbReference type="InterPro" id="IPR015943">
    <property type="entry name" value="WD40/YVTN_repeat-like_dom_sf"/>
</dbReference>
<dbReference type="PANTHER" id="PTHR13831:SF0">
    <property type="entry name" value="PROTEIN HIRA"/>
    <property type="match status" value="1"/>
</dbReference>
<evidence type="ECO:0000256" key="12">
    <source>
        <dbReference type="RuleBase" id="RU364014"/>
    </source>
</evidence>
<keyword evidence="6 12" id="KW-0677">Repeat</keyword>
<feature type="domain" description="Protein HIRA-like C-terminal" evidence="14">
    <location>
        <begin position="744"/>
        <end position="960"/>
    </location>
</feature>
<gene>
    <name evidence="16" type="ORF">EX895_005767</name>
</gene>
<dbReference type="InterPro" id="IPR001680">
    <property type="entry name" value="WD40_rpt"/>
</dbReference>
<dbReference type="InterPro" id="IPR031120">
    <property type="entry name" value="HIR1-like"/>
</dbReference>
<name>A0A4U7KMK4_9BASI</name>
<dbReference type="RefSeq" id="XP_029737590.1">
    <property type="nucleotide sequence ID" value="XM_029886359.1"/>
</dbReference>
<comment type="similarity">
    <text evidence="3 12">Belongs to the WD repeat HIR1 family.</text>
</comment>
<keyword evidence="4 12" id="KW-0678">Repressor</keyword>
<comment type="function">
    <text evidence="1 12">Required for replication-independent chromatin assembly and for the periodic repression of histone gene transcription during the cell cycle.</text>
</comment>
<dbReference type="GO" id="GO:0000785">
    <property type="term" value="C:chromatin"/>
    <property type="evidence" value="ECO:0007669"/>
    <property type="project" value="TreeGrafter"/>
</dbReference>
<evidence type="ECO:0000256" key="8">
    <source>
        <dbReference type="ARBA" id="ARBA00023015"/>
    </source>
</evidence>
<protein>
    <recommendedName>
        <fullName evidence="12">Protein HIR</fullName>
    </recommendedName>
</protein>
<feature type="repeat" description="WD" evidence="11">
    <location>
        <begin position="70"/>
        <end position="104"/>
    </location>
</feature>
<dbReference type="SMART" id="SM00320">
    <property type="entry name" value="WD40"/>
    <property type="match status" value="7"/>
</dbReference>
<dbReference type="PROSITE" id="PS50082">
    <property type="entry name" value="WD_REPEATS_2"/>
    <property type="match status" value="4"/>
</dbReference>
<dbReference type="Pfam" id="PF07569">
    <property type="entry name" value="Hira"/>
    <property type="match status" value="1"/>
</dbReference>
<keyword evidence="5 11" id="KW-0853">WD repeat</keyword>
<evidence type="ECO:0000256" key="10">
    <source>
        <dbReference type="ARBA" id="ARBA00023242"/>
    </source>
</evidence>
<keyword evidence="9 12" id="KW-0804">Transcription</keyword>
<dbReference type="Gene3D" id="2.130.10.10">
    <property type="entry name" value="YVTN repeat-like/Quinoprotein amine dehydrogenase"/>
    <property type="match status" value="2"/>
</dbReference>